<dbReference type="SMART" id="SM01264">
    <property type="entry name" value="M16C_associated"/>
    <property type="match status" value="1"/>
</dbReference>
<dbReference type="AlphaFoldDB" id="A0A7C0WTW5"/>
<dbReference type="InterPro" id="IPR055130">
    <property type="entry name" value="PreP_C"/>
</dbReference>
<dbReference type="Gene3D" id="3.30.830.10">
    <property type="entry name" value="Metalloenzyme, LuxS/M16 peptidase-like"/>
    <property type="match status" value="2"/>
</dbReference>
<sequence length="411" mass="47109">HIPLECLPYLPIFCTALLEMGTDTEDYSTFSERISRKTGGIRLKILTRNGFNTGTDVYALFIRGKALPHQIDDLADILHDMIRRTVFDSKDRLLQIILRHKALRYQRFIPEGHKMALRRIRAHFSLADRVKEELSGTSQYFFIKRLLEEFDKEWHTIRSKLYKLKELLFRKQALLINITADEKLLDNCLSRFGSFHEILGDSPLSKAENPWWDFNMLEPLEGFEVPSQVHYVGFGGKLKIDGDVPGSFFVAMNALRTGWLWEKIRVQGGAYGAQCFLDRASKVFVMTSYLDPNLEKTVAAFKEAPRFLAKEIPEDELVKNIIGAYGRLDPPMFPDAKAYVSMTRFLTGDTFQMRKKLREEIINTAIKDIEKAADILAEWSKAGSLAVFGPGSSLRRAISESWHDMTLTTVE</sequence>
<comment type="caution">
    <text evidence="2">The sequence shown here is derived from an EMBL/GenBank/DDBJ whole genome shotgun (WGS) entry which is preliminary data.</text>
</comment>
<dbReference type="Proteomes" id="UP000886355">
    <property type="component" value="Unassembled WGS sequence"/>
</dbReference>
<dbReference type="SUPFAM" id="SSF63411">
    <property type="entry name" value="LuxS/MPP-like metallohydrolase"/>
    <property type="match status" value="2"/>
</dbReference>
<feature type="non-terminal residue" evidence="2">
    <location>
        <position position="1"/>
    </location>
</feature>
<dbReference type="PANTHER" id="PTHR43016">
    <property type="entry name" value="PRESEQUENCE PROTEASE"/>
    <property type="match status" value="1"/>
</dbReference>
<accession>A0A7C0WTW5</accession>
<dbReference type="GO" id="GO:0016485">
    <property type="term" value="P:protein processing"/>
    <property type="evidence" value="ECO:0007669"/>
    <property type="project" value="TreeGrafter"/>
</dbReference>
<protein>
    <recommendedName>
        <fullName evidence="1">Peptidase M16C associated domain-containing protein</fullName>
    </recommendedName>
</protein>
<reference evidence="2" key="1">
    <citation type="journal article" date="2020" name="mSystems">
        <title>Genome- and Community-Level Interaction Insights into Carbon Utilization and Element Cycling Functions of Hydrothermarchaeota in Hydrothermal Sediment.</title>
        <authorList>
            <person name="Zhou Z."/>
            <person name="Liu Y."/>
            <person name="Xu W."/>
            <person name="Pan J."/>
            <person name="Luo Z.H."/>
            <person name="Li M."/>
        </authorList>
    </citation>
    <scope>NUCLEOTIDE SEQUENCE [LARGE SCALE GENOMIC DNA]</scope>
    <source>
        <strain evidence="2">HyVt-19</strain>
    </source>
</reference>
<dbReference type="InterPro" id="IPR011249">
    <property type="entry name" value="Metalloenz_LuxS/M16"/>
</dbReference>
<proteinExistence type="predicted"/>
<name>A0A7C0WTW5_9BACT</name>
<feature type="domain" description="Peptidase M16C associated" evidence="1">
    <location>
        <begin position="1"/>
        <end position="146"/>
    </location>
</feature>
<dbReference type="Pfam" id="PF08367">
    <property type="entry name" value="M16C_assoc"/>
    <property type="match status" value="1"/>
</dbReference>
<dbReference type="Pfam" id="PF22516">
    <property type="entry name" value="PreP_C"/>
    <property type="match status" value="1"/>
</dbReference>
<evidence type="ECO:0000313" key="2">
    <source>
        <dbReference type="EMBL" id="HDL90553.1"/>
    </source>
</evidence>
<dbReference type="GO" id="GO:0046872">
    <property type="term" value="F:metal ion binding"/>
    <property type="evidence" value="ECO:0007669"/>
    <property type="project" value="InterPro"/>
</dbReference>
<evidence type="ECO:0000259" key="1">
    <source>
        <dbReference type="SMART" id="SM01264"/>
    </source>
</evidence>
<dbReference type="GO" id="GO:0004222">
    <property type="term" value="F:metalloendopeptidase activity"/>
    <property type="evidence" value="ECO:0007669"/>
    <property type="project" value="TreeGrafter"/>
</dbReference>
<dbReference type="PANTHER" id="PTHR43016:SF13">
    <property type="entry name" value="PRESEQUENCE PROTEASE, MITOCHONDRIAL"/>
    <property type="match status" value="1"/>
</dbReference>
<dbReference type="InterPro" id="IPR013578">
    <property type="entry name" value="Peptidase_M16C_assoc"/>
</dbReference>
<organism evidence="2">
    <name type="scientific">Thermodesulforhabdus norvegica</name>
    <dbReference type="NCBI Taxonomy" id="39841"/>
    <lineage>
        <taxon>Bacteria</taxon>
        <taxon>Pseudomonadati</taxon>
        <taxon>Thermodesulfobacteriota</taxon>
        <taxon>Syntrophobacteria</taxon>
        <taxon>Syntrophobacterales</taxon>
        <taxon>Thermodesulforhabdaceae</taxon>
        <taxon>Thermodesulforhabdus</taxon>
    </lineage>
</organism>
<dbReference type="EMBL" id="DQZW01000310">
    <property type="protein sequence ID" value="HDL90553.1"/>
    <property type="molecule type" value="Genomic_DNA"/>
</dbReference>
<gene>
    <name evidence="2" type="ORF">ENG14_06590</name>
</gene>